<comment type="caution">
    <text evidence="2">The sequence shown here is derived from an EMBL/GenBank/DDBJ whole genome shotgun (WGS) entry which is preliminary data.</text>
</comment>
<keyword evidence="1" id="KW-1133">Transmembrane helix</keyword>
<keyword evidence="1" id="KW-0812">Transmembrane</keyword>
<proteinExistence type="predicted"/>
<reference evidence="2 3" key="1">
    <citation type="submission" date="2015-11" db="EMBL/GenBank/DDBJ databases">
        <title>Draft genome sequences of new species of the genus Lactobacillus isolated from orchardgrass silage.</title>
        <authorList>
            <person name="Tohno M."/>
            <person name="Tanizawa Y."/>
            <person name="Arita M."/>
        </authorList>
    </citation>
    <scope>NUCLEOTIDE SEQUENCE [LARGE SCALE GENOMIC DNA]</scope>
    <source>
        <strain evidence="2 3">IWT5</strain>
    </source>
</reference>
<gene>
    <name evidence="2" type="ORF">IWT5_01555</name>
</gene>
<evidence type="ECO:0000256" key="1">
    <source>
        <dbReference type="SAM" id="Phobius"/>
    </source>
</evidence>
<dbReference type="EMBL" id="BCMJ01000005">
    <property type="protein sequence ID" value="GAX08400.1"/>
    <property type="molecule type" value="Genomic_DNA"/>
</dbReference>
<dbReference type="AlphaFoldDB" id="A0A1Z5J2T1"/>
<keyword evidence="3" id="KW-1185">Reference proteome</keyword>
<sequence length="173" mass="19435">MGRTVTILIAVIIAICLYLLIHHIIVSRNTKKAQSAALEQTNVAVKGALQRLADEHFISSPATVLDASIIPDGWGRGVMAFEYLLLIDQITDDQLPILRQRLNHILAEFCQDHQIVSVVEPGESAFLVTDIWRHTKRIHLGVAYLVNEATIEYIQDLHRLDPKTKPNVTNQNN</sequence>
<keyword evidence="1" id="KW-0472">Membrane</keyword>
<protein>
    <submittedName>
        <fullName evidence="2">Uncharacterized protein</fullName>
    </submittedName>
</protein>
<name>A0A1Z5J2T1_9LACO</name>
<feature type="transmembrane region" description="Helical" evidence="1">
    <location>
        <begin position="6"/>
        <end position="26"/>
    </location>
</feature>
<dbReference type="RefSeq" id="WP_098825095.1">
    <property type="nucleotide sequence ID" value="NZ_BCMJ01000005.1"/>
</dbReference>
<evidence type="ECO:0000313" key="2">
    <source>
        <dbReference type="EMBL" id="GAX08400.1"/>
    </source>
</evidence>
<organism evidence="2 3">
    <name type="scientific">Secundilactobacillus silagincola</name>
    <dbReference type="NCBI Taxonomy" id="1714681"/>
    <lineage>
        <taxon>Bacteria</taxon>
        <taxon>Bacillati</taxon>
        <taxon>Bacillota</taxon>
        <taxon>Bacilli</taxon>
        <taxon>Lactobacillales</taxon>
        <taxon>Lactobacillaceae</taxon>
        <taxon>Secundilactobacillus</taxon>
    </lineage>
</organism>
<dbReference type="OrthoDB" id="2146119at2"/>
<evidence type="ECO:0000313" key="3">
    <source>
        <dbReference type="Proteomes" id="UP000223370"/>
    </source>
</evidence>
<dbReference type="Proteomes" id="UP000223370">
    <property type="component" value="Unassembled WGS sequence"/>
</dbReference>
<accession>A0A1Z5J2T1</accession>